<dbReference type="AlphaFoldDB" id="A0AAP3APU8"/>
<sequence length="122" mass="14378">MHILKSQFYEWYHLFFTEESKNRFLEANSEFYNQLASIGIPLSDLACLEVLATYRKEYYYLPLYWSDNAKVQGILLENIARNYRAVPVDKSPDLLDADAPLQTPLLPDEQPILKQYLMFFDS</sequence>
<organism evidence="1 2">
    <name type="scientific">Riemerella anatipestifer</name>
    <name type="common">Moraxella anatipestifer</name>
    <dbReference type="NCBI Taxonomy" id="34085"/>
    <lineage>
        <taxon>Bacteria</taxon>
        <taxon>Pseudomonadati</taxon>
        <taxon>Bacteroidota</taxon>
        <taxon>Flavobacteriia</taxon>
        <taxon>Flavobacteriales</taxon>
        <taxon>Weeksellaceae</taxon>
        <taxon>Riemerella</taxon>
    </lineage>
</organism>
<evidence type="ECO:0000313" key="2">
    <source>
        <dbReference type="Proteomes" id="UP001207440"/>
    </source>
</evidence>
<gene>
    <name evidence="1" type="ORF">OKE68_07385</name>
</gene>
<reference evidence="1" key="1">
    <citation type="submission" date="2022-10" db="EMBL/GenBank/DDBJ databases">
        <title>Sifting through the core-genome to identify putative cross-protective antigens against Riemerella anatipestifer.</title>
        <authorList>
            <person name="Zheng X."/>
            <person name="Zhang W."/>
        </authorList>
    </citation>
    <scope>NUCLEOTIDE SEQUENCE</scope>
    <source>
        <strain evidence="1">ZWRA178</strain>
    </source>
</reference>
<dbReference type="EMBL" id="JAOZYT010000042">
    <property type="protein sequence ID" value="MCW0524133.1"/>
    <property type="molecule type" value="Genomic_DNA"/>
</dbReference>
<proteinExistence type="predicted"/>
<evidence type="ECO:0000313" key="1">
    <source>
        <dbReference type="EMBL" id="MCW0524133.1"/>
    </source>
</evidence>
<accession>A0AAP3APU8</accession>
<dbReference type="RefSeq" id="WP_064969399.1">
    <property type="nucleotide sequence ID" value="NZ_CP029760.1"/>
</dbReference>
<comment type="caution">
    <text evidence="1">The sequence shown here is derived from an EMBL/GenBank/DDBJ whole genome shotgun (WGS) entry which is preliminary data.</text>
</comment>
<dbReference type="Proteomes" id="UP001207440">
    <property type="component" value="Unassembled WGS sequence"/>
</dbReference>
<protein>
    <submittedName>
        <fullName evidence="1">Uncharacterized protein</fullName>
    </submittedName>
</protein>
<name>A0AAP3APU8_RIEAN</name>